<comment type="caution">
    <text evidence="1">The sequence shown here is derived from an EMBL/GenBank/DDBJ whole genome shotgun (WGS) entry which is preliminary data.</text>
</comment>
<name>A0ABW3AJI0_9MICO</name>
<evidence type="ECO:0000313" key="1">
    <source>
        <dbReference type="EMBL" id="MFD0791102.1"/>
    </source>
</evidence>
<proteinExistence type="predicted"/>
<gene>
    <name evidence="1" type="ORF">ACFQ0P_11885</name>
</gene>
<keyword evidence="2" id="KW-1185">Reference proteome</keyword>
<accession>A0ABW3AJI0</accession>
<dbReference type="PANTHER" id="PTHR34724">
    <property type="entry name" value="OS12G0596101 PROTEIN"/>
    <property type="match status" value="1"/>
</dbReference>
<reference evidence="2" key="1">
    <citation type="journal article" date="2019" name="Int. J. Syst. Evol. Microbiol.">
        <title>The Global Catalogue of Microorganisms (GCM) 10K type strain sequencing project: providing services to taxonomists for standard genome sequencing and annotation.</title>
        <authorList>
            <consortium name="The Broad Institute Genomics Platform"/>
            <consortium name="The Broad Institute Genome Sequencing Center for Infectious Disease"/>
            <person name="Wu L."/>
            <person name="Ma J."/>
        </authorList>
    </citation>
    <scope>NUCLEOTIDE SEQUENCE [LARGE SCALE GENOMIC DNA]</scope>
    <source>
        <strain evidence="2">CCUG 54523</strain>
    </source>
</reference>
<dbReference type="RefSeq" id="WP_204981559.1">
    <property type="nucleotide sequence ID" value="NZ_JBHTII010000001.1"/>
</dbReference>
<evidence type="ECO:0000313" key="2">
    <source>
        <dbReference type="Proteomes" id="UP001597055"/>
    </source>
</evidence>
<dbReference type="Proteomes" id="UP001597055">
    <property type="component" value="Unassembled WGS sequence"/>
</dbReference>
<protein>
    <submittedName>
        <fullName evidence="1">Uncharacterized protein</fullName>
    </submittedName>
</protein>
<dbReference type="EMBL" id="JBHTII010000001">
    <property type="protein sequence ID" value="MFD0791102.1"/>
    <property type="molecule type" value="Genomic_DNA"/>
</dbReference>
<dbReference type="PANTHER" id="PTHR34724:SF2">
    <property type="entry name" value="OS12G0596101 PROTEIN"/>
    <property type="match status" value="1"/>
</dbReference>
<sequence>MMCRRVTCAVCGKATWDGCGQHVEEALAGVPQAQRCAGHDPAPRGGGLFAALRRR</sequence>
<organism evidence="1 2">
    <name type="scientific">Microbacterium insulae</name>
    <dbReference type="NCBI Taxonomy" id="483014"/>
    <lineage>
        <taxon>Bacteria</taxon>
        <taxon>Bacillati</taxon>
        <taxon>Actinomycetota</taxon>
        <taxon>Actinomycetes</taxon>
        <taxon>Micrococcales</taxon>
        <taxon>Microbacteriaceae</taxon>
        <taxon>Microbacterium</taxon>
    </lineage>
</organism>